<evidence type="ECO:0008006" key="4">
    <source>
        <dbReference type="Google" id="ProtNLM"/>
    </source>
</evidence>
<feature type="transmembrane region" description="Helical" evidence="1">
    <location>
        <begin position="86"/>
        <end position="106"/>
    </location>
</feature>
<keyword evidence="1" id="KW-1133">Transmembrane helix</keyword>
<keyword evidence="1" id="KW-0472">Membrane</keyword>
<proteinExistence type="predicted"/>
<evidence type="ECO:0000313" key="2">
    <source>
        <dbReference type="EMBL" id="MBP2380344.1"/>
    </source>
</evidence>
<comment type="caution">
    <text evidence="2">The sequence shown here is derived from an EMBL/GenBank/DDBJ whole genome shotgun (WGS) entry which is preliminary data.</text>
</comment>
<dbReference type="EMBL" id="JAGIOD010000001">
    <property type="protein sequence ID" value="MBP2380344.1"/>
    <property type="molecule type" value="Genomic_DNA"/>
</dbReference>
<evidence type="ECO:0000256" key="1">
    <source>
        <dbReference type="SAM" id="Phobius"/>
    </source>
</evidence>
<name>A0ABS4WVW7_9MICO</name>
<sequence>MRVLRTPLQIIRADLRAYLALTAMAYGLLLLGMALGLLFPDLNAALTGSMGASGETDLVVSLLAQPWLFAATIFAVNIARIALASILLPSLIVPFLGIAVFAYFAVETGITLAPVNHAAAMTLIPHSLTIVIEYQAYVLLLLGAFLLGRSWLRPATVEAPTHRRGYVRGLQLIGRLALPALALFVVGAVYEAFSLRYLTPLLVVG</sequence>
<dbReference type="Proteomes" id="UP001519290">
    <property type="component" value="Unassembled WGS sequence"/>
</dbReference>
<feature type="transmembrane region" description="Helical" evidence="1">
    <location>
        <begin position="172"/>
        <end position="193"/>
    </location>
</feature>
<feature type="transmembrane region" description="Helical" evidence="1">
    <location>
        <begin position="18"/>
        <end position="39"/>
    </location>
</feature>
<keyword evidence="3" id="KW-1185">Reference proteome</keyword>
<gene>
    <name evidence="2" type="ORF">JOF43_000301</name>
</gene>
<reference evidence="2 3" key="1">
    <citation type="submission" date="2021-03" db="EMBL/GenBank/DDBJ databases">
        <title>Sequencing the genomes of 1000 actinobacteria strains.</title>
        <authorList>
            <person name="Klenk H.-P."/>
        </authorList>
    </citation>
    <scope>NUCLEOTIDE SEQUENCE [LARGE SCALE GENOMIC DNA]</scope>
    <source>
        <strain evidence="2 3">DSM 14566</strain>
    </source>
</reference>
<organism evidence="2 3">
    <name type="scientific">Brachybacterium sacelli</name>
    <dbReference type="NCBI Taxonomy" id="173364"/>
    <lineage>
        <taxon>Bacteria</taxon>
        <taxon>Bacillati</taxon>
        <taxon>Actinomycetota</taxon>
        <taxon>Actinomycetes</taxon>
        <taxon>Micrococcales</taxon>
        <taxon>Dermabacteraceae</taxon>
        <taxon>Brachybacterium</taxon>
    </lineage>
</organism>
<evidence type="ECO:0000313" key="3">
    <source>
        <dbReference type="Proteomes" id="UP001519290"/>
    </source>
</evidence>
<feature type="transmembrane region" description="Helical" evidence="1">
    <location>
        <begin position="134"/>
        <end position="152"/>
    </location>
</feature>
<feature type="transmembrane region" description="Helical" evidence="1">
    <location>
        <begin position="59"/>
        <end position="79"/>
    </location>
</feature>
<protein>
    <recommendedName>
        <fullName evidence="4">Stage II sporulation protein M</fullName>
    </recommendedName>
</protein>
<dbReference type="RefSeq" id="WP_209898130.1">
    <property type="nucleotide sequence ID" value="NZ_BAAAJW010000006.1"/>
</dbReference>
<keyword evidence="1" id="KW-0812">Transmembrane</keyword>
<accession>A0ABS4WVW7</accession>